<protein>
    <recommendedName>
        <fullName evidence="4">Alpha-galactosidase</fullName>
        <ecNumber evidence="4">3.2.1.22</ecNumber>
    </recommendedName>
    <alternativeName>
        <fullName evidence="4">Melibiase</fullName>
    </alternativeName>
</protein>
<evidence type="ECO:0000256" key="2">
    <source>
        <dbReference type="ARBA" id="ARBA00022801"/>
    </source>
</evidence>
<dbReference type="AlphaFoldDB" id="A0A251XN76"/>
<comment type="catalytic activity">
    <reaction evidence="4">
        <text>Hydrolysis of terminal, non-reducing alpha-D-galactose residues in alpha-D-galactosides, including galactose oligosaccharides, galactomannans and galactolipids.</text>
        <dbReference type="EC" id="3.2.1.22"/>
    </reaction>
</comment>
<evidence type="ECO:0000256" key="1">
    <source>
        <dbReference type="ARBA" id="ARBA00009743"/>
    </source>
</evidence>
<dbReference type="GO" id="GO:0005975">
    <property type="term" value="P:carbohydrate metabolic process"/>
    <property type="evidence" value="ECO:0007669"/>
    <property type="project" value="InterPro"/>
</dbReference>
<dbReference type="CDD" id="cd14792">
    <property type="entry name" value="GH27"/>
    <property type="match status" value="1"/>
</dbReference>
<dbReference type="EC" id="3.2.1.22" evidence="4"/>
<name>A0A251XN76_CLAMM</name>
<evidence type="ECO:0000256" key="3">
    <source>
        <dbReference type="ARBA" id="ARBA00023295"/>
    </source>
</evidence>
<keyword evidence="2 4" id="KW-0378">Hydrolase</keyword>
<keyword evidence="6" id="KW-1185">Reference proteome</keyword>
<evidence type="ECO:0000313" key="6">
    <source>
        <dbReference type="Proteomes" id="UP000195062"/>
    </source>
</evidence>
<dbReference type="Proteomes" id="UP000195062">
    <property type="component" value="Unassembled WGS sequence"/>
</dbReference>
<organism evidence="5 6">
    <name type="scientific">Clavibacter michiganensis subsp. michiganensis</name>
    <dbReference type="NCBI Taxonomy" id="33013"/>
    <lineage>
        <taxon>Bacteria</taxon>
        <taxon>Bacillati</taxon>
        <taxon>Actinomycetota</taxon>
        <taxon>Actinomycetes</taxon>
        <taxon>Micrococcales</taxon>
        <taxon>Microbacteriaceae</taxon>
        <taxon>Clavibacter</taxon>
    </lineage>
</organism>
<dbReference type="PANTHER" id="PTHR11452">
    <property type="entry name" value="ALPHA-GALACTOSIDASE/ALPHA-N-ACETYLGALACTOSAMINIDASE"/>
    <property type="match status" value="1"/>
</dbReference>
<evidence type="ECO:0000256" key="4">
    <source>
        <dbReference type="RuleBase" id="RU361168"/>
    </source>
</evidence>
<dbReference type="InterPro" id="IPR002241">
    <property type="entry name" value="Glyco_hydro_27"/>
</dbReference>
<keyword evidence="4" id="KW-1015">Disulfide bond</keyword>
<dbReference type="InterPro" id="IPR013785">
    <property type="entry name" value="Aldolase_TIM"/>
</dbReference>
<dbReference type="PANTHER" id="PTHR11452:SF42">
    <property type="entry name" value="ALPHA-GALACTOSIDASE"/>
    <property type="match status" value="1"/>
</dbReference>
<keyword evidence="3 4" id="KW-0326">Glycosidase</keyword>
<sequence>MTALTPPMGWNSWDSYGTAVTEEEVMANARFMAEHLLPFGWDTVVVDIQWYEPTARAGGYNEDPPVELDAFGRQMPAVNRFPSAAGGAGFGPLATAVHDLGLRFGLHIMRGIPRLAVARDLPVKGTDTTAARVADTSSTCTWNPDNYGLDHDVPGAQAYYDAQLEQFAAWGVDLVKADDMLSPYHDREIQAYHRAIERSGRDIVLSLSPGTHLSTAHLDHLRENAEMWRVSDDLWDRWSDVLDQFGRMARWAPFQRPGAWADADMLPLGRIGIRAERGEDRDSRLTLDEQRTLMSLWMMSRSPLMYGGDLPGAGPRRSPCSRCPR</sequence>
<dbReference type="Pfam" id="PF16499">
    <property type="entry name" value="Melibiase_2"/>
    <property type="match status" value="1"/>
</dbReference>
<accession>A0A251XN76</accession>
<dbReference type="GO" id="GO:0004557">
    <property type="term" value="F:alpha-galactosidase activity"/>
    <property type="evidence" value="ECO:0007669"/>
    <property type="project" value="UniProtKB-EC"/>
</dbReference>
<comment type="similarity">
    <text evidence="1 4">Belongs to the glycosyl hydrolase 27 family.</text>
</comment>
<dbReference type="Gene3D" id="3.20.20.70">
    <property type="entry name" value="Aldolase class I"/>
    <property type="match status" value="1"/>
</dbReference>
<dbReference type="InterPro" id="IPR017853">
    <property type="entry name" value="GH"/>
</dbReference>
<dbReference type="EMBL" id="MDHH01000001">
    <property type="protein sequence ID" value="OUE04952.1"/>
    <property type="molecule type" value="Genomic_DNA"/>
</dbReference>
<gene>
    <name evidence="5" type="primary">agaA</name>
    <name evidence="5" type="ORF">CMMCAS07_08380</name>
</gene>
<dbReference type="SUPFAM" id="SSF51445">
    <property type="entry name" value="(Trans)glycosidases"/>
    <property type="match status" value="1"/>
</dbReference>
<reference evidence="5 6" key="1">
    <citation type="submission" date="2016-08" db="EMBL/GenBank/DDBJ databases">
        <title>Genome sequence of Clavibacter michiganensis subsp. michiganensis strain CASJ007.</title>
        <authorList>
            <person name="Thapa S.P."/>
            <person name="Coaker G."/>
        </authorList>
    </citation>
    <scope>NUCLEOTIDE SEQUENCE [LARGE SCALE GENOMIC DNA]</scope>
    <source>
        <strain evidence="5">CASJ007</strain>
    </source>
</reference>
<proteinExistence type="inferred from homology"/>
<comment type="caution">
    <text evidence="5">The sequence shown here is derived from an EMBL/GenBank/DDBJ whole genome shotgun (WGS) entry which is preliminary data.</text>
</comment>
<dbReference type="PRINTS" id="PR00740">
    <property type="entry name" value="GLHYDRLASE27"/>
</dbReference>
<evidence type="ECO:0000313" key="5">
    <source>
        <dbReference type="EMBL" id="OUE04952.1"/>
    </source>
</evidence>